<reference evidence="1 2" key="1">
    <citation type="submission" date="2019-02" db="EMBL/GenBank/DDBJ databases">
        <title>Isolation of virulent Lactobacillus brevis phages.</title>
        <authorList>
            <person name="Feyereisen M."/>
            <person name="Mahony J."/>
            <person name="O'Sullivan T."/>
            <person name="van Sinderen D."/>
        </authorList>
    </citation>
    <scope>NUCLEOTIDE SEQUENCE [LARGE SCALE GENOMIC DNA]</scope>
</reference>
<keyword evidence="2" id="KW-1185">Reference proteome</keyword>
<evidence type="ECO:0000313" key="1">
    <source>
        <dbReference type="EMBL" id="QBJ03373.1"/>
    </source>
</evidence>
<organism evidence="1 2">
    <name type="scientific">Lactobacillus phage 521B</name>
    <dbReference type="NCBI Taxonomy" id="2510942"/>
    <lineage>
        <taxon>Viruses</taxon>
        <taxon>Duplodnaviria</taxon>
        <taxon>Heunggongvirae</taxon>
        <taxon>Uroviricota</taxon>
        <taxon>Caudoviricetes</taxon>
        <taxon>Herelleviridae</taxon>
        <taxon>Tybeckvirus</taxon>
        <taxon>Tybeckvirus tv521B</taxon>
    </lineage>
</organism>
<gene>
    <name evidence="1" type="ORF">B521_0023</name>
</gene>
<name>A0A4Y5FEB9_9CAUD</name>
<dbReference type="EMBL" id="MK504443">
    <property type="protein sequence ID" value="QBJ03373.1"/>
    <property type="molecule type" value="Genomic_DNA"/>
</dbReference>
<accession>A0A4Y5FEB9</accession>
<proteinExistence type="predicted"/>
<sequence length="95" mass="10987">MKVTNKSYNHHPLEYHVGDIIESVGVEANTGKEVVTHYLVIKVGYKYGLLYIEGNEMATYHHKYYKPFLTNTLEQLYNKANDPDDILVDVELVIK</sequence>
<evidence type="ECO:0000313" key="2">
    <source>
        <dbReference type="Proteomes" id="UP000308874"/>
    </source>
</evidence>
<dbReference type="Proteomes" id="UP000308874">
    <property type="component" value="Segment"/>
</dbReference>
<protein>
    <submittedName>
        <fullName evidence="1">Uncharacterized protein</fullName>
    </submittedName>
</protein>